<sequence length="372" mass="43631">MSAIHERRYRLQREREIAQNRVRATTENYLERYEQLLNNLQDQGLEEFVSVEMAEVRTAIRSARAYLSKDAFRARNISMQIGQEIYALPSMARDLRNISVETQRFEQQEKQRRESEEKQQHQQNLQQMWQESLETWTDKLSRNLAMQELSTLKQRLFDSANNYTKQQLISELNHIKVQYEAKAEKKRQSIKDHSQQEATKKMVEELAEDIQQENLPERQSAELKSQLQNAILDPNLSFSTLQSLMQETDKALIDESIRKEMVKAVYASLKQAGFSVLNPKLVKNDDEDVVIIQAHRPSGNQAKFKIELDGKMRYEFDNYRGQTCQEDMKQVLPKLEEIYGVNLSEERVIWSNPDDEQQDMKPITPLNAKSGQ</sequence>
<feature type="compositionally biased region" description="Basic and acidic residues" evidence="2">
    <location>
        <begin position="106"/>
        <end position="120"/>
    </location>
</feature>
<dbReference type="RefSeq" id="WP_239743797.1">
    <property type="nucleotide sequence ID" value="NZ_JACSYB010000002.1"/>
</dbReference>
<organism evidence="3 4">
    <name type="scientific">Moraxella tetraodonis</name>
    <dbReference type="NCBI Taxonomy" id="2767221"/>
    <lineage>
        <taxon>Bacteria</taxon>
        <taxon>Pseudomonadati</taxon>
        <taxon>Pseudomonadota</taxon>
        <taxon>Gammaproteobacteria</taxon>
        <taxon>Moraxellales</taxon>
        <taxon>Moraxellaceae</taxon>
        <taxon>Moraxella</taxon>
    </lineage>
</organism>
<dbReference type="AlphaFoldDB" id="A0A9X1UTI3"/>
<proteinExistence type="predicted"/>
<feature type="region of interest" description="Disordered" evidence="2">
    <location>
        <begin position="106"/>
        <end position="125"/>
    </location>
</feature>
<keyword evidence="4" id="KW-1185">Reference proteome</keyword>
<evidence type="ECO:0000256" key="2">
    <source>
        <dbReference type="SAM" id="MobiDB-lite"/>
    </source>
</evidence>
<keyword evidence="1" id="KW-0175">Coiled coil</keyword>
<reference evidence="3" key="1">
    <citation type="submission" date="2021-08" db="EMBL/GenBank/DDBJ databases">
        <title>Complete genome sequence of Moraxella sp strain PS-22.</title>
        <authorList>
            <person name="Das S.K."/>
        </authorList>
    </citation>
    <scope>NUCLEOTIDE SEQUENCE</scope>
    <source>
        <strain evidence="3">PS-22</strain>
    </source>
</reference>
<feature type="coiled-coil region" evidence="1">
    <location>
        <begin position="176"/>
        <end position="213"/>
    </location>
</feature>
<evidence type="ECO:0000313" key="4">
    <source>
        <dbReference type="Proteomes" id="UP001139238"/>
    </source>
</evidence>
<accession>A0A9X1UTI3</accession>
<dbReference type="EMBL" id="JACSYB010000002">
    <property type="protein sequence ID" value="MCG8148601.1"/>
    <property type="molecule type" value="Genomic_DNA"/>
</dbReference>
<evidence type="ECO:0000313" key="3">
    <source>
        <dbReference type="EMBL" id="MCG8148601.1"/>
    </source>
</evidence>
<evidence type="ECO:0000256" key="1">
    <source>
        <dbReference type="SAM" id="Coils"/>
    </source>
</evidence>
<dbReference type="Proteomes" id="UP001139238">
    <property type="component" value="Unassembled WGS sequence"/>
</dbReference>
<feature type="region of interest" description="Disordered" evidence="2">
    <location>
        <begin position="350"/>
        <end position="372"/>
    </location>
</feature>
<name>A0A9X1UTI3_9GAMM</name>
<comment type="caution">
    <text evidence="3">The sequence shown here is derived from an EMBL/GenBank/DDBJ whole genome shotgun (WGS) entry which is preliminary data.</text>
</comment>
<gene>
    <name evidence="3" type="ORF">H9W84_10775</name>
</gene>
<protein>
    <submittedName>
        <fullName evidence="3">Uncharacterized protein</fullName>
    </submittedName>
</protein>